<evidence type="ECO:0000259" key="2">
    <source>
        <dbReference type="PROSITE" id="PS50263"/>
    </source>
</evidence>
<dbReference type="GO" id="GO:0016811">
    <property type="term" value="F:hydrolase activity, acting on carbon-nitrogen (but not peptide) bonds, in linear amides"/>
    <property type="evidence" value="ECO:0007669"/>
    <property type="project" value="UniProtKB-ARBA"/>
</dbReference>
<feature type="non-terminal residue" evidence="3">
    <location>
        <position position="257"/>
    </location>
</feature>
<proteinExistence type="predicted"/>
<name>A0A382G770_9ZZZZ</name>
<dbReference type="Gene3D" id="3.60.110.10">
    <property type="entry name" value="Carbon-nitrogen hydrolase"/>
    <property type="match status" value="1"/>
</dbReference>
<sequence>MAVIKAGLIQMSLKGDVKSDSPEAIMKKMMDAHMALIEDAARHGVQVLGLQEIFNIPYVCATQDPKWYATAERVPDGPTVRHMQSVAKEHGMVLVVPIYEEQMTGVYYNTAAVIDADGSYLGKFRKIHIPHTNGYHEKFFFKPGDLGYPVFQTAVGKIGVYICYDRHFPEGWRELALNGAELIFNPSATTKGLSDHLWNIEQPASAVANGVFIGANNRVGWEAPWNNGEFYGSSYFVNPRGEILNQGSNDKDELVVS</sequence>
<organism evidence="3">
    <name type="scientific">marine metagenome</name>
    <dbReference type="NCBI Taxonomy" id="408172"/>
    <lineage>
        <taxon>unclassified sequences</taxon>
        <taxon>metagenomes</taxon>
        <taxon>ecological metagenomes</taxon>
    </lineage>
</organism>
<dbReference type="PANTHER" id="PTHR43674:SF2">
    <property type="entry name" value="BETA-UREIDOPROPIONASE"/>
    <property type="match status" value="1"/>
</dbReference>
<protein>
    <recommendedName>
        <fullName evidence="2">CN hydrolase domain-containing protein</fullName>
    </recommendedName>
</protein>
<dbReference type="SUPFAM" id="SSF56317">
    <property type="entry name" value="Carbon-nitrogen hydrolase"/>
    <property type="match status" value="1"/>
</dbReference>
<dbReference type="PANTHER" id="PTHR43674">
    <property type="entry name" value="NITRILASE C965.09-RELATED"/>
    <property type="match status" value="1"/>
</dbReference>
<dbReference type="PROSITE" id="PS50263">
    <property type="entry name" value="CN_HYDROLASE"/>
    <property type="match status" value="1"/>
</dbReference>
<accession>A0A382G770</accession>
<dbReference type="InterPro" id="IPR003010">
    <property type="entry name" value="C-N_Hydrolase"/>
</dbReference>
<dbReference type="InterPro" id="IPR036526">
    <property type="entry name" value="C-N_Hydrolase_sf"/>
</dbReference>
<keyword evidence="1" id="KW-0378">Hydrolase</keyword>
<dbReference type="Pfam" id="PF00795">
    <property type="entry name" value="CN_hydrolase"/>
    <property type="match status" value="1"/>
</dbReference>
<dbReference type="EMBL" id="UINC01053796">
    <property type="protein sequence ID" value="SVB70759.1"/>
    <property type="molecule type" value="Genomic_DNA"/>
</dbReference>
<evidence type="ECO:0000313" key="3">
    <source>
        <dbReference type="EMBL" id="SVB70759.1"/>
    </source>
</evidence>
<reference evidence="3" key="1">
    <citation type="submission" date="2018-05" db="EMBL/GenBank/DDBJ databases">
        <authorList>
            <person name="Lanie J.A."/>
            <person name="Ng W.-L."/>
            <person name="Kazmierczak K.M."/>
            <person name="Andrzejewski T.M."/>
            <person name="Davidsen T.M."/>
            <person name="Wayne K.J."/>
            <person name="Tettelin H."/>
            <person name="Glass J.I."/>
            <person name="Rusch D."/>
            <person name="Podicherti R."/>
            <person name="Tsui H.-C.T."/>
            <person name="Winkler M.E."/>
        </authorList>
    </citation>
    <scope>NUCLEOTIDE SEQUENCE</scope>
</reference>
<dbReference type="InterPro" id="IPR050345">
    <property type="entry name" value="Aliph_Amidase/BUP"/>
</dbReference>
<evidence type="ECO:0000256" key="1">
    <source>
        <dbReference type="ARBA" id="ARBA00022801"/>
    </source>
</evidence>
<dbReference type="AlphaFoldDB" id="A0A382G770"/>
<gene>
    <name evidence="3" type="ORF">METZ01_LOCUS223613</name>
</gene>
<feature type="domain" description="CN hydrolase" evidence="2">
    <location>
        <begin position="4"/>
        <end position="257"/>
    </location>
</feature>